<evidence type="ECO:0000259" key="2">
    <source>
        <dbReference type="Pfam" id="PF07331"/>
    </source>
</evidence>
<sequence length="162" mass="16760">MTAFRIGELILGLVACALAGVIAWGTWTAPAIAARSVVGPGAFPALVALGLLGVGLRLLYDTWANTSPAVPIPAIDWPAVLTVAGTLLLFVLLLERLGWIVAATLLFMGVARGFGGRAWVANALIGLVLAALVFLVFDTLLGLSLPLGRWIEPLLVALGLIA</sequence>
<keyword evidence="1" id="KW-0472">Membrane</keyword>
<gene>
    <name evidence="3" type="ORF">ACFPOC_16415</name>
</gene>
<evidence type="ECO:0000313" key="3">
    <source>
        <dbReference type="EMBL" id="MFC5567996.1"/>
    </source>
</evidence>
<dbReference type="InterPro" id="IPR009936">
    <property type="entry name" value="DUF1468"/>
</dbReference>
<feature type="transmembrane region" description="Helical" evidence="1">
    <location>
        <begin position="37"/>
        <end position="60"/>
    </location>
</feature>
<feature type="transmembrane region" description="Helical" evidence="1">
    <location>
        <begin position="6"/>
        <end position="25"/>
    </location>
</feature>
<keyword evidence="1" id="KW-1133">Transmembrane helix</keyword>
<dbReference type="RefSeq" id="WP_209842882.1">
    <property type="nucleotide sequence ID" value="NZ_JAGGJP010000020.1"/>
</dbReference>
<feature type="transmembrane region" description="Helical" evidence="1">
    <location>
        <begin position="119"/>
        <end position="137"/>
    </location>
</feature>
<keyword evidence="1" id="KW-0812">Transmembrane</keyword>
<comment type="caution">
    <text evidence="3">The sequence shown here is derived from an EMBL/GenBank/DDBJ whole genome shotgun (WGS) entry which is preliminary data.</text>
</comment>
<keyword evidence="4" id="KW-1185">Reference proteome</keyword>
<accession>A0ABW0SGF7</accession>
<protein>
    <submittedName>
        <fullName evidence="3">Tripartite tricarboxylate transporter TctB family protein</fullName>
    </submittedName>
</protein>
<dbReference type="Proteomes" id="UP001596056">
    <property type="component" value="Unassembled WGS sequence"/>
</dbReference>
<proteinExistence type="predicted"/>
<organism evidence="3 4">
    <name type="scientific">Rubellimicrobium aerolatum</name>
    <dbReference type="NCBI Taxonomy" id="490979"/>
    <lineage>
        <taxon>Bacteria</taxon>
        <taxon>Pseudomonadati</taxon>
        <taxon>Pseudomonadota</taxon>
        <taxon>Alphaproteobacteria</taxon>
        <taxon>Rhodobacterales</taxon>
        <taxon>Roseobacteraceae</taxon>
        <taxon>Rubellimicrobium</taxon>
    </lineage>
</organism>
<dbReference type="Pfam" id="PF07331">
    <property type="entry name" value="TctB"/>
    <property type="match status" value="1"/>
</dbReference>
<evidence type="ECO:0000313" key="4">
    <source>
        <dbReference type="Proteomes" id="UP001596056"/>
    </source>
</evidence>
<feature type="transmembrane region" description="Helical" evidence="1">
    <location>
        <begin position="80"/>
        <end position="107"/>
    </location>
</feature>
<reference evidence="4" key="1">
    <citation type="journal article" date="2019" name="Int. J. Syst. Evol. Microbiol.">
        <title>The Global Catalogue of Microorganisms (GCM) 10K type strain sequencing project: providing services to taxonomists for standard genome sequencing and annotation.</title>
        <authorList>
            <consortium name="The Broad Institute Genomics Platform"/>
            <consortium name="The Broad Institute Genome Sequencing Center for Infectious Disease"/>
            <person name="Wu L."/>
            <person name="Ma J."/>
        </authorList>
    </citation>
    <scope>NUCLEOTIDE SEQUENCE [LARGE SCALE GENOMIC DNA]</scope>
    <source>
        <strain evidence="4">KACC 11588</strain>
    </source>
</reference>
<dbReference type="EMBL" id="JBHSNA010000023">
    <property type="protein sequence ID" value="MFC5567996.1"/>
    <property type="molecule type" value="Genomic_DNA"/>
</dbReference>
<feature type="domain" description="DUF1468" evidence="2">
    <location>
        <begin position="10"/>
        <end position="146"/>
    </location>
</feature>
<evidence type="ECO:0000256" key="1">
    <source>
        <dbReference type="SAM" id="Phobius"/>
    </source>
</evidence>
<name>A0ABW0SGF7_9RHOB</name>